<keyword evidence="2" id="KW-1185">Reference proteome</keyword>
<reference evidence="2" key="1">
    <citation type="journal article" date="2019" name="Int. J. Syst. Evol. Microbiol.">
        <title>The Global Catalogue of Microorganisms (GCM) 10K type strain sequencing project: providing services to taxonomists for standard genome sequencing and annotation.</title>
        <authorList>
            <consortium name="The Broad Institute Genomics Platform"/>
            <consortium name="The Broad Institute Genome Sequencing Center for Infectious Disease"/>
            <person name="Wu L."/>
            <person name="Ma J."/>
        </authorList>
    </citation>
    <scope>NUCLEOTIDE SEQUENCE [LARGE SCALE GENOMIC DNA]</scope>
    <source>
        <strain evidence="2">JCM 16702</strain>
    </source>
</reference>
<name>A0ABP7WBK2_9ACTN</name>
<evidence type="ECO:0000313" key="1">
    <source>
        <dbReference type="EMBL" id="GAA4085074.1"/>
    </source>
</evidence>
<protein>
    <submittedName>
        <fullName evidence="1">Uncharacterized protein</fullName>
    </submittedName>
</protein>
<sequence length="197" mass="21393">MRAPILTVGVIGMRPSGEPVTELDGGSEDEVVKLVKDLWREGAIAEPVVVTIRPDLRLKERAEAEYARDRITDIAQDCWENHGGQILTILTARDPQIAALPPGPERTSAIRCALAGLLAGPLGEIAPYCQCREIDLPILLGELVAALQHQADIGRGDYDRDQCAPDEDAMRLQEDADQRVRDAVDALAERPKEAAGT</sequence>
<accession>A0ABP7WBK2</accession>
<dbReference type="RefSeq" id="WP_344952418.1">
    <property type="nucleotide sequence ID" value="NZ_BAAAZG010000038.1"/>
</dbReference>
<dbReference type="EMBL" id="BAAAZG010000038">
    <property type="protein sequence ID" value="GAA4085074.1"/>
    <property type="molecule type" value="Genomic_DNA"/>
</dbReference>
<organism evidence="1 2">
    <name type="scientific">Actinomadura miaoliensis</name>
    <dbReference type="NCBI Taxonomy" id="430685"/>
    <lineage>
        <taxon>Bacteria</taxon>
        <taxon>Bacillati</taxon>
        <taxon>Actinomycetota</taxon>
        <taxon>Actinomycetes</taxon>
        <taxon>Streptosporangiales</taxon>
        <taxon>Thermomonosporaceae</taxon>
        <taxon>Actinomadura</taxon>
    </lineage>
</organism>
<dbReference type="Proteomes" id="UP001500683">
    <property type="component" value="Unassembled WGS sequence"/>
</dbReference>
<gene>
    <name evidence="1" type="ORF">GCM10022214_51320</name>
</gene>
<proteinExistence type="predicted"/>
<comment type="caution">
    <text evidence="1">The sequence shown here is derived from an EMBL/GenBank/DDBJ whole genome shotgun (WGS) entry which is preliminary data.</text>
</comment>
<evidence type="ECO:0000313" key="2">
    <source>
        <dbReference type="Proteomes" id="UP001500683"/>
    </source>
</evidence>